<dbReference type="AlphaFoldDB" id="A0A0G2Z6V2"/>
<dbReference type="PROSITE" id="PS00198">
    <property type="entry name" value="4FE4S_FER_1"/>
    <property type="match status" value="1"/>
</dbReference>
<dbReference type="PATRIC" id="fig|1330330.3.peg.1069"/>
<dbReference type="EMBL" id="CP011232">
    <property type="protein sequence ID" value="AKI97335.1"/>
    <property type="molecule type" value="Genomic_DNA"/>
</dbReference>
<dbReference type="InterPro" id="IPR017896">
    <property type="entry name" value="4Fe4S_Fe-S-bd"/>
</dbReference>
<evidence type="ECO:0000256" key="3">
    <source>
        <dbReference type="ARBA" id="ARBA00023004"/>
    </source>
</evidence>
<dbReference type="SUPFAM" id="SSF54862">
    <property type="entry name" value="4Fe-4S ferredoxins"/>
    <property type="match status" value="1"/>
</dbReference>
<dbReference type="InterPro" id="IPR050572">
    <property type="entry name" value="Fe-S_Ferredoxin"/>
</dbReference>
<dbReference type="PANTHER" id="PTHR43687:SF1">
    <property type="entry name" value="FERREDOXIN III"/>
    <property type="match status" value="1"/>
</dbReference>
<gene>
    <name evidence="6" type="ORF">IX53_05330</name>
</gene>
<evidence type="ECO:0000313" key="7">
    <source>
        <dbReference type="Proteomes" id="UP000035159"/>
    </source>
</evidence>
<dbReference type="Proteomes" id="UP000035159">
    <property type="component" value="Chromosome"/>
</dbReference>
<dbReference type="GO" id="GO:0051539">
    <property type="term" value="F:4 iron, 4 sulfur cluster binding"/>
    <property type="evidence" value="ECO:0007669"/>
    <property type="project" value="UniProtKB-KW"/>
</dbReference>
<dbReference type="PANTHER" id="PTHR43687">
    <property type="entry name" value="ADENYLYLSULFATE REDUCTASE, BETA SUBUNIT"/>
    <property type="match status" value="1"/>
</dbReference>
<name>A0A0G2Z6V2_9BACT</name>
<keyword evidence="4" id="KW-0411">Iron-sulfur</keyword>
<protein>
    <recommendedName>
        <fullName evidence="5">4Fe-4S ferredoxin-type domain-containing protein</fullName>
    </recommendedName>
</protein>
<dbReference type="OrthoDB" id="9807879at2"/>
<feature type="domain" description="4Fe-4S ferredoxin-type" evidence="5">
    <location>
        <begin position="296"/>
        <end position="325"/>
    </location>
</feature>
<reference evidence="6 7" key="1">
    <citation type="submission" date="2015-04" db="EMBL/GenBank/DDBJ databases">
        <title>Complete Genome Sequence of Kosmotoga pacifica SLHLJ1.</title>
        <authorList>
            <person name="Jiang L.J."/>
            <person name="Shao Z.Z."/>
            <person name="Jebbar M."/>
        </authorList>
    </citation>
    <scope>NUCLEOTIDE SEQUENCE [LARGE SCALE GENOMIC DNA]</scope>
    <source>
        <strain evidence="6 7">SLHLJ1</strain>
    </source>
</reference>
<evidence type="ECO:0000256" key="4">
    <source>
        <dbReference type="ARBA" id="ARBA00023014"/>
    </source>
</evidence>
<dbReference type="GO" id="GO:0046872">
    <property type="term" value="F:metal ion binding"/>
    <property type="evidence" value="ECO:0007669"/>
    <property type="project" value="UniProtKB-KW"/>
</dbReference>
<keyword evidence="2" id="KW-0479">Metal-binding</keyword>
<keyword evidence="3" id="KW-0408">Iron</keyword>
<keyword evidence="1" id="KW-0004">4Fe-4S</keyword>
<feature type="domain" description="4Fe-4S ferredoxin-type" evidence="5">
    <location>
        <begin position="327"/>
        <end position="352"/>
    </location>
</feature>
<dbReference type="InterPro" id="IPR017900">
    <property type="entry name" value="4Fe4S_Fe_S_CS"/>
</dbReference>
<keyword evidence="7" id="KW-1185">Reference proteome</keyword>
<evidence type="ECO:0000256" key="1">
    <source>
        <dbReference type="ARBA" id="ARBA00022485"/>
    </source>
</evidence>
<proteinExistence type="predicted"/>
<dbReference type="Gene3D" id="3.30.70.20">
    <property type="match status" value="1"/>
</dbReference>
<sequence>MKKMTARVLIKTCRDYSNVKSKLQESFETMNVESLFSSGERVLLKVNLLAGRDPEAAVPTHPDFLAAVIELFQDMGVQLSVGDSPANGKTLKAAAKSGIEEVCRKYGVELVTFDNPQTLKTGSNIIKEFKVAKQVLEADSLVNLPKFKTHSLMTLTLAVKNTFGCIVGSEKQLWHLRVITRERFVNMLIELHRLLKPKLNILDGVIGMHGNGPSGGEVIDFGIIAVSENGFALDDAITRVYEIPPEMVPTVFFARKLGLTPEYEILGDAPKPVDFKLPAGIRPIKSPTLLSKLVSRVPSIDKDKCTECGECESYCPVSAISIDTHNINYSKCIRCYVCHEICQFNAIKLKRKLILQG</sequence>
<dbReference type="Pfam" id="PF04015">
    <property type="entry name" value="DUF362"/>
    <property type="match status" value="1"/>
</dbReference>
<dbReference type="InterPro" id="IPR007160">
    <property type="entry name" value="DUF362"/>
</dbReference>
<dbReference type="STRING" id="1330330.IX53_05330"/>
<organism evidence="6 7">
    <name type="scientific">Kosmotoga pacifica</name>
    <dbReference type="NCBI Taxonomy" id="1330330"/>
    <lineage>
        <taxon>Bacteria</taxon>
        <taxon>Thermotogati</taxon>
        <taxon>Thermotogota</taxon>
        <taxon>Thermotogae</taxon>
        <taxon>Kosmotogales</taxon>
        <taxon>Kosmotogaceae</taxon>
        <taxon>Kosmotoga</taxon>
    </lineage>
</organism>
<evidence type="ECO:0000313" key="6">
    <source>
        <dbReference type="EMBL" id="AKI97335.1"/>
    </source>
</evidence>
<accession>A0A0G2Z6V2</accession>
<dbReference type="Pfam" id="PF00037">
    <property type="entry name" value="Fer4"/>
    <property type="match status" value="2"/>
</dbReference>
<evidence type="ECO:0000256" key="2">
    <source>
        <dbReference type="ARBA" id="ARBA00022723"/>
    </source>
</evidence>
<dbReference type="PROSITE" id="PS51379">
    <property type="entry name" value="4FE4S_FER_2"/>
    <property type="match status" value="2"/>
</dbReference>
<dbReference type="KEGG" id="kpf:IX53_05330"/>
<evidence type="ECO:0000259" key="5">
    <source>
        <dbReference type="PROSITE" id="PS51379"/>
    </source>
</evidence>